<dbReference type="CDD" id="cd07958">
    <property type="entry name" value="Anticodon_Ia_Leu_BEm"/>
    <property type="match status" value="1"/>
</dbReference>
<dbReference type="Pfam" id="PF08264">
    <property type="entry name" value="Anticodon_1"/>
    <property type="match status" value="1"/>
</dbReference>
<feature type="domain" description="Aminoacyl-tRNA synthetase class Ia" evidence="11">
    <location>
        <begin position="421"/>
        <end position="621"/>
    </location>
</feature>
<dbReference type="Gene3D" id="3.10.20.590">
    <property type="match status" value="1"/>
</dbReference>
<evidence type="ECO:0000256" key="8">
    <source>
        <dbReference type="ARBA" id="ARBA00023146"/>
    </source>
</evidence>
<evidence type="ECO:0000256" key="1">
    <source>
        <dbReference type="ARBA" id="ARBA00004305"/>
    </source>
</evidence>
<dbReference type="GO" id="GO:0005759">
    <property type="term" value="C:mitochondrial matrix"/>
    <property type="evidence" value="ECO:0007669"/>
    <property type="project" value="UniProtKB-SubCell"/>
</dbReference>
<dbReference type="Pfam" id="PF13603">
    <property type="entry name" value="tRNA-synt_1_2"/>
    <property type="match status" value="1"/>
</dbReference>
<dbReference type="Pfam" id="PF00133">
    <property type="entry name" value="tRNA-synt_1"/>
    <property type="match status" value="1"/>
</dbReference>
<sequence length="832" mass="94762">MDKPYTPKEIETRWQTVWEKDKTFRVSESSDRPKYYVLEMFPYPSGRIHMGHVRVYAIGDVIARFKHMRGYNVLHPMGWDAFGLPAENAAIKNKVAPADWTLQNIRDMRQQMKALGLSFDWEREVTTCKPDYYRWNQWLFIRMFERGLAYKKEATLNWCPDCATVLANEQVEEGLCWRCDTPVTQKALNQWFFKITDYAEELLESCDQLKGWPERVLTMQRNWIGKSEGVEVDFKRADGDDVLKIFTTRPDTLYGVTFMSIAAEHPLLQKMIAGRKEKAAVEAFVEKQTTHNKTIQTTVEQEKEGVFTGAYATHPLTGASIPIWVANFVLMGYGTGIVMAVPAHDQRDFEFAQKYDLPIKLVIQNTAEDLTLPLQSAYTETNGALIESGQFSGLAPKTAQEAIKNFIVQEKIGKREIHYRLRDWGVSRQRYWGTPIPMIYCDACGIVPVPTKDLPITLPKNIALGETGNPLLKNKDFIDTNCPKCGSAAKRETDTMDTFVDSSWYFLRYTSPNEAERPLDSRLADQWMPVDQYIGGIEHAVLHLLYARFFTKVVRDIGLIKIDEPFKNLLTQGMVIKNGAKMSKSKGNVVDPNHLIEAYGADTARLFSLFAAPPEKDLEWSDDGVQGSFRFLQRVWKLVHEYVRAQPNVSSDFMTTDFSKASARVRNLRRLTHQSIKKVTQDIESGYQFNTAIAALMSFYNGLSRDNHLGPATQDMTLHAAAYTEAITQLLLLLSPFTPHLAESLWETLGHAPSIMDLPWPEYDEKAIKEETTQVVVQINGKVRHRFFVPAGTADTALKEQALSDATILSWIKGKTIKKVFVIKNKLINIVL</sequence>
<accession>A0A3B1D4V0</accession>
<dbReference type="SUPFAM" id="SSF50677">
    <property type="entry name" value="ValRS/IleRS/LeuRS editing domain"/>
    <property type="match status" value="1"/>
</dbReference>
<evidence type="ECO:0000256" key="7">
    <source>
        <dbReference type="ARBA" id="ARBA00022917"/>
    </source>
</evidence>
<feature type="domain" description="Leucyl-tRNA synthetase editing" evidence="14">
    <location>
        <begin position="221"/>
        <end position="406"/>
    </location>
</feature>
<dbReference type="PRINTS" id="PR00985">
    <property type="entry name" value="TRNASYNTHLEU"/>
</dbReference>
<organism evidence="15">
    <name type="scientific">hydrothermal vent metagenome</name>
    <dbReference type="NCBI Taxonomy" id="652676"/>
    <lineage>
        <taxon>unclassified sequences</taxon>
        <taxon>metagenomes</taxon>
        <taxon>ecological metagenomes</taxon>
    </lineage>
</organism>
<dbReference type="Gene3D" id="3.40.50.620">
    <property type="entry name" value="HUPs"/>
    <property type="match status" value="2"/>
</dbReference>
<evidence type="ECO:0000259" key="12">
    <source>
        <dbReference type="Pfam" id="PF08264"/>
    </source>
</evidence>
<keyword evidence="4 15" id="KW-0436">Ligase</keyword>
<dbReference type="EMBL" id="UOGF01000058">
    <property type="protein sequence ID" value="VAX30030.1"/>
    <property type="molecule type" value="Genomic_DNA"/>
</dbReference>
<dbReference type="InterPro" id="IPR009008">
    <property type="entry name" value="Val/Leu/Ile-tRNA-synth_edit"/>
</dbReference>
<dbReference type="InterPro" id="IPR025709">
    <property type="entry name" value="Leu_tRNA-synth_edit"/>
</dbReference>
<dbReference type="NCBIfam" id="TIGR00396">
    <property type="entry name" value="leuS_bact"/>
    <property type="match status" value="1"/>
</dbReference>
<dbReference type="Gene3D" id="1.10.730.10">
    <property type="entry name" value="Isoleucyl-tRNA Synthetase, Domain 1"/>
    <property type="match status" value="1"/>
</dbReference>
<dbReference type="AlphaFoldDB" id="A0A3B1D4V0"/>
<dbReference type="SUPFAM" id="SSF47323">
    <property type="entry name" value="Anticodon-binding domain of a subclass of class I aminoacyl-tRNA synthetases"/>
    <property type="match status" value="1"/>
</dbReference>
<feature type="domain" description="Methionyl/Valyl/Leucyl/Isoleucyl-tRNA synthetase anticodon-binding" evidence="12">
    <location>
        <begin position="667"/>
        <end position="792"/>
    </location>
</feature>
<dbReference type="PANTHER" id="PTHR43740:SF2">
    <property type="entry name" value="LEUCINE--TRNA LIGASE, MITOCHONDRIAL"/>
    <property type="match status" value="1"/>
</dbReference>
<dbReference type="HAMAP" id="MF_00049_B">
    <property type="entry name" value="Leu_tRNA_synth_B"/>
    <property type="match status" value="1"/>
</dbReference>
<evidence type="ECO:0000256" key="6">
    <source>
        <dbReference type="ARBA" id="ARBA00022840"/>
    </source>
</evidence>
<dbReference type="Pfam" id="PF09334">
    <property type="entry name" value="tRNA-synt_1g"/>
    <property type="match status" value="1"/>
</dbReference>
<keyword evidence="8 15" id="KW-0030">Aminoacyl-tRNA synthetase</keyword>
<dbReference type="FunFam" id="1.10.730.10:FF:000011">
    <property type="entry name" value="Leucine--tRNA ligase chloroplastic/mitochondrial"/>
    <property type="match status" value="1"/>
</dbReference>
<evidence type="ECO:0000256" key="4">
    <source>
        <dbReference type="ARBA" id="ARBA00022598"/>
    </source>
</evidence>
<evidence type="ECO:0000256" key="2">
    <source>
        <dbReference type="ARBA" id="ARBA00005594"/>
    </source>
</evidence>
<evidence type="ECO:0000259" key="13">
    <source>
        <dbReference type="Pfam" id="PF09334"/>
    </source>
</evidence>
<evidence type="ECO:0000259" key="14">
    <source>
        <dbReference type="Pfam" id="PF13603"/>
    </source>
</evidence>
<evidence type="ECO:0000256" key="5">
    <source>
        <dbReference type="ARBA" id="ARBA00022741"/>
    </source>
</evidence>
<reference evidence="15" key="1">
    <citation type="submission" date="2018-06" db="EMBL/GenBank/DDBJ databases">
        <authorList>
            <person name="Zhirakovskaya E."/>
        </authorList>
    </citation>
    <scope>NUCLEOTIDE SEQUENCE</scope>
</reference>
<dbReference type="InterPro" id="IPR013155">
    <property type="entry name" value="M/V/L/I-tRNA-synth_anticd-bd"/>
</dbReference>
<evidence type="ECO:0000259" key="11">
    <source>
        <dbReference type="Pfam" id="PF00133"/>
    </source>
</evidence>
<evidence type="ECO:0000313" key="15">
    <source>
        <dbReference type="EMBL" id="VAX30030.1"/>
    </source>
</evidence>
<comment type="similarity">
    <text evidence="2">Belongs to the class-I aminoacyl-tRNA synthetase family.</text>
</comment>
<dbReference type="InterPro" id="IPR009080">
    <property type="entry name" value="tRNAsynth_Ia_anticodon-bd"/>
</dbReference>
<dbReference type="InterPro" id="IPR002300">
    <property type="entry name" value="aa-tRNA-synth_Ia"/>
</dbReference>
<name>A0A3B1D4V0_9ZZZZ</name>
<keyword evidence="7" id="KW-0648">Protein biosynthesis</keyword>
<dbReference type="PROSITE" id="PS00178">
    <property type="entry name" value="AA_TRNA_LIGASE_I"/>
    <property type="match status" value="1"/>
</dbReference>
<dbReference type="GO" id="GO:0005829">
    <property type="term" value="C:cytosol"/>
    <property type="evidence" value="ECO:0007669"/>
    <property type="project" value="TreeGrafter"/>
</dbReference>
<dbReference type="EC" id="6.1.1.4" evidence="3"/>
<dbReference type="PANTHER" id="PTHR43740">
    <property type="entry name" value="LEUCYL-TRNA SYNTHETASE"/>
    <property type="match status" value="1"/>
</dbReference>
<dbReference type="FunFam" id="3.40.50.620:FF:000003">
    <property type="entry name" value="Leucine--tRNA ligase"/>
    <property type="match status" value="1"/>
</dbReference>
<comment type="subcellular location">
    <subcellularLocation>
        <location evidence="1">Mitochondrion matrix</location>
    </subcellularLocation>
</comment>
<feature type="domain" description="Methionyl/Leucyl tRNA synthetase" evidence="13">
    <location>
        <begin position="37"/>
        <end position="181"/>
    </location>
</feature>
<evidence type="ECO:0000256" key="3">
    <source>
        <dbReference type="ARBA" id="ARBA00013164"/>
    </source>
</evidence>
<dbReference type="SUPFAM" id="SSF52374">
    <property type="entry name" value="Nucleotidylyl transferase"/>
    <property type="match status" value="1"/>
</dbReference>
<dbReference type="InterPro" id="IPR002302">
    <property type="entry name" value="Leu-tRNA-ligase"/>
</dbReference>
<gene>
    <name evidence="15" type="ORF">MNBD_NITROSPIRAE01-2114</name>
</gene>
<keyword evidence="6" id="KW-0067">ATP-binding</keyword>
<evidence type="ECO:0000256" key="10">
    <source>
        <dbReference type="ARBA" id="ARBA00047469"/>
    </source>
</evidence>
<dbReference type="CDD" id="cd00812">
    <property type="entry name" value="LeuRS_core"/>
    <property type="match status" value="1"/>
</dbReference>
<dbReference type="GO" id="GO:0002161">
    <property type="term" value="F:aminoacyl-tRNA deacylase activity"/>
    <property type="evidence" value="ECO:0007669"/>
    <property type="project" value="InterPro"/>
</dbReference>
<dbReference type="GO" id="GO:0005524">
    <property type="term" value="F:ATP binding"/>
    <property type="evidence" value="ECO:0007669"/>
    <property type="project" value="UniProtKB-KW"/>
</dbReference>
<dbReference type="GO" id="GO:0004823">
    <property type="term" value="F:leucine-tRNA ligase activity"/>
    <property type="evidence" value="ECO:0007669"/>
    <property type="project" value="UniProtKB-EC"/>
</dbReference>
<dbReference type="GO" id="GO:0006429">
    <property type="term" value="P:leucyl-tRNA aminoacylation"/>
    <property type="evidence" value="ECO:0007669"/>
    <property type="project" value="InterPro"/>
</dbReference>
<dbReference type="InterPro" id="IPR001412">
    <property type="entry name" value="aa-tRNA-synth_I_CS"/>
</dbReference>
<evidence type="ECO:0000256" key="9">
    <source>
        <dbReference type="ARBA" id="ARBA00030520"/>
    </source>
</evidence>
<keyword evidence="5" id="KW-0547">Nucleotide-binding</keyword>
<comment type="catalytic activity">
    <reaction evidence="10">
        <text>tRNA(Leu) + L-leucine + ATP = L-leucyl-tRNA(Leu) + AMP + diphosphate</text>
        <dbReference type="Rhea" id="RHEA:11688"/>
        <dbReference type="Rhea" id="RHEA-COMP:9613"/>
        <dbReference type="Rhea" id="RHEA-COMP:9622"/>
        <dbReference type="ChEBI" id="CHEBI:30616"/>
        <dbReference type="ChEBI" id="CHEBI:33019"/>
        <dbReference type="ChEBI" id="CHEBI:57427"/>
        <dbReference type="ChEBI" id="CHEBI:78442"/>
        <dbReference type="ChEBI" id="CHEBI:78494"/>
        <dbReference type="ChEBI" id="CHEBI:456215"/>
        <dbReference type="EC" id="6.1.1.4"/>
    </reaction>
</comment>
<dbReference type="FunFam" id="3.40.50.620:FF:000100">
    <property type="entry name" value="probable leucine--tRNA ligase, mitochondrial"/>
    <property type="match status" value="1"/>
</dbReference>
<dbReference type="InterPro" id="IPR015413">
    <property type="entry name" value="Methionyl/Leucyl_tRNA_Synth"/>
</dbReference>
<protein>
    <recommendedName>
        <fullName evidence="3">leucine--tRNA ligase</fullName>
        <ecNumber evidence="3">6.1.1.4</ecNumber>
    </recommendedName>
    <alternativeName>
        <fullName evidence="9">Leucyl-tRNA synthetase</fullName>
    </alternativeName>
</protein>
<dbReference type="InterPro" id="IPR014729">
    <property type="entry name" value="Rossmann-like_a/b/a_fold"/>
</dbReference>
<proteinExistence type="inferred from homology"/>